<accession>A0A2G9T968</accession>
<name>A0A2G9T968_TELCI</name>
<keyword evidence="2" id="KW-1185">Reference proteome</keyword>
<protein>
    <submittedName>
        <fullName evidence="1">Uncharacterized protein</fullName>
    </submittedName>
</protein>
<reference evidence="1 2" key="1">
    <citation type="submission" date="2015-09" db="EMBL/GenBank/DDBJ databases">
        <title>Draft genome of the parasitic nematode Teladorsagia circumcincta isolate WARC Sus (inbred).</title>
        <authorList>
            <person name="Mitreva M."/>
        </authorList>
    </citation>
    <scope>NUCLEOTIDE SEQUENCE [LARGE SCALE GENOMIC DNA]</scope>
    <source>
        <strain evidence="1 2">S</strain>
    </source>
</reference>
<sequence>LNQPFVYKPHTCGKTILDGFIQRIQLEKETKEQILAAIEEAPGDDDNSSLISLQPSQSEVNIDVQKKVQNSAVVKAFNEAERKKASQS</sequence>
<dbReference type="Proteomes" id="UP000230423">
    <property type="component" value="Unassembled WGS sequence"/>
</dbReference>
<feature type="non-terminal residue" evidence="1">
    <location>
        <position position="1"/>
    </location>
</feature>
<evidence type="ECO:0000313" key="1">
    <source>
        <dbReference type="EMBL" id="PIO54484.1"/>
    </source>
</evidence>
<evidence type="ECO:0000313" key="2">
    <source>
        <dbReference type="Proteomes" id="UP000230423"/>
    </source>
</evidence>
<proteinExistence type="predicted"/>
<organism evidence="1 2">
    <name type="scientific">Teladorsagia circumcincta</name>
    <name type="common">Brown stomach worm</name>
    <name type="synonym">Ostertagia circumcincta</name>
    <dbReference type="NCBI Taxonomy" id="45464"/>
    <lineage>
        <taxon>Eukaryota</taxon>
        <taxon>Metazoa</taxon>
        <taxon>Ecdysozoa</taxon>
        <taxon>Nematoda</taxon>
        <taxon>Chromadorea</taxon>
        <taxon>Rhabditida</taxon>
        <taxon>Rhabditina</taxon>
        <taxon>Rhabditomorpha</taxon>
        <taxon>Strongyloidea</taxon>
        <taxon>Trichostrongylidae</taxon>
        <taxon>Teladorsagia</taxon>
    </lineage>
</organism>
<dbReference type="AlphaFoldDB" id="A0A2G9T968"/>
<gene>
    <name evidence="1" type="ORF">TELCIR_24152</name>
</gene>
<dbReference type="OrthoDB" id="5874228at2759"/>
<dbReference type="EMBL" id="KZ396153">
    <property type="protein sequence ID" value="PIO54484.1"/>
    <property type="molecule type" value="Genomic_DNA"/>
</dbReference>